<feature type="non-terminal residue" evidence="2">
    <location>
        <position position="104"/>
    </location>
</feature>
<keyword evidence="3" id="KW-1185">Reference proteome</keyword>
<accession>A0AA88LFP7</accession>
<evidence type="ECO:0000313" key="3">
    <source>
        <dbReference type="Proteomes" id="UP001187531"/>
    </source>
</evidence>
<dbReference type="Proteomes" id="UP001187531">
    <property type="component" value="Unassembled WGS sequence"/>
</dbReference>
<name>A0AA88LFP7_ARTSF</name>
<organism evidence="2 3">
    <name type="scientific">Artemia franciscana</name>
    <name type="common">Brine shrimp</name>
    <name type="synonym">Artemia sanfranciscana</name>
    <dbReference type="NCBI Taxonomy" id="6661"/>
    <lineage>
        <taxon>Eukaryota</taxon>
        <taxon>Metazoa</taxon>
        <taxon>Ecdysozoa</taxon>
        <taxon>Arthropoda</taxon>
        <taxon>Crustacea</taxon>
        <taxon>Branchiopoda</taxon>
        <taxon>Anostraca</taxon>
        <taxon>Artemiidae</taxon>
        <taxon>Artemia</taxon>
    </lineage>
</organism>
<comment type="caution">
    <text evidence="2">The sequence shown here is derived from an EMBL/GenBank/DDBJ whole genome shotgun (WGS) entry which is preliminary data.</text>
</comment>
<feature type="region of interest" description="Disordered" evidence="1">
    <location>
        <begin position="55"/>
        <end position="87"/>
    </location>
</feature>
<proteinExistence type="predicted"/>
<sequence length="104" mass="11898">MCIRRWRDINPAFKMNRERKDFKKDIIPSYVQENPPQDGVIPLKKQRICNNAEVIMQSGGGKSSRAGRSTRHLKTRPSRSTSPMQGGYIKYAKSVLSSWDNSVD</sequence>
<gene>
    <name evidence="2" type="ORF">QYM36_003073</name>
</gene>
<protein>
    <submittedName>
        <fullName evidence="2">Uncharacterized protein</fullName>
    </submittedName>
</protein>
<dbReference type="EMBL" id="JAVRJZ010000005">
    <property type="protein sequence ID" value="KAK2722756.1"/>
    <property type="molecule type" value="Genomic_DNA"/>
</dbReference>
<reference evidence="2" key="1">
    <citation type="submission" date="2023-07" db="EMBL/GenBank/DDBJ databases">
        <title>Chromosome-level genome assembly of Artemia franciscana.</title>
        <authorList>
            <person name="Jo E."/>
        </authorList>
    </citation>
    <scope>NUCLEOTIDE SEQUENCE</scope>
    <source>
        <tissue evidence="2">Whole body</tissue>
    </source>
</reference>
<evidence type="ECO:0000313" key="2">
    <source>
        <dbReference type="EMBL" id="KAK2722756.1"/>
    </source>
</evidence>
<feature type="compositionally biased region" description="Basic residues" evidence="1">
    <location>
        <begin position="68"/>
        <end position="77"/>
    </location>
</feature>
<dbReference type="AlphaFoldDB" id="A0AA88LFP7"/>
<evidence type="ECO:0000256" key="1">
    <source>
        <dbReference type="SAM" id="MobiDB-lite"/>
    </source>
</evidence>